<comment type="caution">
    <text evidence="2">The sequence shown here is derived from an EMBL/GenBank/DDBJ whole genome shotgun (WGS) entry which is preliminary data.</text>
</comment>
<reference evidence="2" key="1">
    <citation type="submission" date="2022-01" db="EMBL/GenBank/DDBJ databases">
        <title>Genome Sequence Resource for Two Populations of Ditylenchus destructor, the Migratory Endoparasitic Phytonematode.</title>
        <authorList>
            <person name="Zhang H."/>
            <person name="Lin R."/>
            <person name="Xie B."/>
        </authorList>
    </citation>
    <scope>NUCLEOTIDE SEQUENCE</scope>
    <source>
        <strain evidence="2">BazhouSP</strain>
    </source>
</reference>
<dbReference type="AlphaFoldDB" id="A0AAD4R088"/>
<dbReference type="PROSITE" id="PS51335">
    <property type="entry name" value="ELMO"/>
    <property type="match status" value="1"/>
</dbReference>
<dbReference type="InterPro" id="IPR006816">
    <property type="entry name" value="ELMO_dom"/>
</dbReference>
<keyword evidence="3" id="KW-1185">Reference proteome</keyword>
<proteinExistence type="predicted"/>
<name>A0AAD4R088_9BILA</name>
<dbReference type="PANTHER" id="PTHR12771:SF2">
    <property type="entry name" value="ELMO DOMAIN-CONTAINING PROTEIN 3"/>
    <property type="match status" value="1"/>
</dbReference>
<sequence>MNSTSNGRIQYRSPIELAKTEIALSNVRLESKDLTIEFPESRKYSSHNSLASTLPNSQRTSVDGQMAASSFQSVWTKLTVNTDFIAEKTIATREMLDSREGNASPVSSKSLFTKLPSYFACGLPSVKKWMNRHQSMKDYPLRSSALADEQVLIIAVSKVAYSNTEPVHWELLSSIYRHIAQSISDDRYGAHWEKIGFQGSDPALDLRGVGVFGLCQLLFLVSNGLTSQMIDQLLQMANNPLQGFPFAVVGLNWTQMILERVKRGKLNHLATKENSFISCVNGIYRGCFIVFLKFWKTRKCTIADFGGVANEIKDLIRRRPKYLLNMAILGTSID</sequence>
<evidence type="ECO:0000313" key="3">
    <source>
        <dbReference type="Proteomes" id="UP001201812"/>
    </source>
</evidence>
<organism evidence="2 3">
    <name type="scientific">Ditylenchus destructor</name>
    <dbReference type="NCBI Taxonomy" id="166010"/>
    <lineage>
        <taxon>Eukaryota</taxon>
        <taxon>Metazoa</taxon>
        <taxon>Ecdysozoa</taxon>
        <taxon>Nematoda</taxon>
        <taxon>Chromadorea</taxon>
        <taxon>Rhabditida</taxon>
        <taxon>Tylenchina</taxon>
        <taxon>Tylenchomorpha</taxon>
        <taxon>Sphaerularioidea</taxon>
        <taxon>Anguinidae</taxon>
        <taxon>Anguininae</taxon>
        <taxon>Ditylenchus</taxon>
    </lineage>
</organism>
<accession>A0AAD4R088</accession>
<protein>
    <submittedName>
        <fullName evidence="2">ELMO/CED-12 family domain-containing protein</fullName>
    </submittedName>
</protein>
<dbReference type="PANTHER" id="PTHR12771">
    <property type="entry name" value="ENGULFMENT AND CELL MOTILITY"/>
    <property type="match status" value="1"/>
</dbReference>
<feature type="domain" description="ELMO" evidence="1">
    <location>
        <begin position="167"/>
        <end position="320"/>
    </location>
</feature>
<dbReference type="Pfam" id="PF04727">
    <property type="entry name" value="ELMO_CED12"/>
    <property type="match status" value="1"/>
</dbReference>
<dbReference type="Proteomes" id="UP001201812">
    <property type="component" value="Unassembled WGS sequence"/>
</dbReference>
<evidence type="ECO:0000313" key="2">
    <source>
        <dbReference type="EMBL" id="KAI1701196.1"/>
    </source>
</evidence>
<dbReference type="EMBL" id="JAKKPZ010000124">
    <property type="protein sequence ID" value="KAI1701196.1"/>
    <property type="molecule type" value="Genomic_DNA"/>
</dbReference>
<gene>
    <name evidence="2" type="ORF">DdX_16226</name>
</gene>
<evidence type="ECO:0000259" key="1">
    <source>
        <dbReference type="PROSITE" id="PS51335"/>
    </source>
</evidence>
<dbReference type="InterPro" id="IPR050868">
    <property type="entry name" value="ELMO_domain-containing"/>
</dbReference>